<gene>
    <name evidence="2" type="ORF">ENS59_12300</name>
</gene>
<dbReference type="InterPro" id="IPR052917">
    <property type="entry name" value="Stress-Dev_Protein"/>
</dbReference>
<feature type="domain" description="Pyridoxamine 5'-phosphate oxidase N-terminal" evidence="1">
    <location>
        <begin position="9"/>
        <end position="130"/>
    </location>
</feature>
<reference evidence="2" key="1">
    <citation type="journal article" date="2020" name="mSystems">
        <title>Genome- and Community-Level Interaction Insights into Carbon Utilization and Element Cycling Functions of Hydrothermarchaeota in Hydrothermal Sediment.</title>
        <authorList>
            <person name="Zhou Z."/>
            <person name="Liu Y."/>
            <person name="Xu W."/>
            <person name="Pan J."/>
            <person name="Luo Z.H."/>
            <person name="Li M."/>
        </authorList>
    </citation>
    <scope>NUCLEOTIDE SEQUENCE [LARGE SCALE GENOMIC DNA]</scope>
    <source>
        <strain evidence="2">SpSt-503</strain>
    </source>
</reference>
<comment type="caution">
    <text evidence="2">The sequence shown here is derived from an EMBL/GenBank/DDBJ whole genome shotgun (WGS) entry which is preliminary data.</text>
</comment>
<dbReference type="PANTHER" id="PTHR34818">
    <property type="entry name" value="PROTEIN BLI-3"/>
    <property type="match status" value="1"/>
</dbReference>
<name>A0A7C3IRE4_9SPIR</name>
<dbReference type="EMBL" id="DSVL01000375">
    <property type="protein sequence ID" value="HFH30266.1"/>
    <property type="molecule type" value="Genomic_DNA"/>
</dbReference>
<dbReference type="SUPFAM" id="SSF50475">
    <property type="entry name" value="FMN-binding split barrel"/>
    <property type="match status" value="1"/>
</dbReference>
<sequence>MESAEFIGKIERLISASKVGLLTTVDAEGYPHNRWMTPAMIKDRPNFIYAITAPNSRKAEQIRNHSQVEWTFQSTVLNEVISVKGRAVLVGDPELKSEVLEAIGPNLQIFWKVNEDSKNIVVVETEIEAVSCFYPMKNERFYREVK</sequence>
<dbReference type="Gene3D" id="2.30.110.10">
    <property type="entry name" value="Electron Transport, Fmn-binding Protein, Chain A"/>
    <property type="match status" value="1"/>
</dbReference>
<evidence type="ECO:0000313" key="2">
    <source>
        <dbReference type="EMBL" id="HFH30266.1"/>
    </source>
</evidence>
<dbReference type="AlphaFoldDB" id="A0A7C3IRE4"/>
<proteinExistence type="predicted"/>
<organism evidence="2">
    <name type="scientific">Gracilinema caldarium</name>
    <dbReference type="NCBI Taxonomy" id="215591"/>
    <lineage>
        <taxon>Bacteria</taxon>
        <taxon>Pseudomonadati</taxon>
        <taxon>Spirochaetota</taxon>
        <taxon>Spirochaetia</taxon>
        <taxon>Spirochaetales</taxon>
        <taxon>Breznakiellaceae</taxon>
        <taxon>Gracilinema</taxon>
    </lineage>
</organism>
<evidence type="ECO:0000259" key="1">
    <source>
        <dbReference type="Pfam" id="PF01243"/>
    </source>
</evidence>
<protein>
    <submittedName>
        <fullName evidence="2">Pyridoxamine 5'-phosphate oxidase family protein</fullName>
    </submittedName>
</protein>
<dbReference type="PANTHER" id="PTHR34818:SF1">
    <property type="entry name" value="PROTEIN BLI-3"/>
    <property type="match status" value="1"/>
</dbReference>
<dbReference type="InterPro" id="IPR011576">
    <property type="entry name" value="Pyridox_Oxase_N"/>
</dbReference>
<accession>A0A7C3IRE4</accession>
<dbReference type="Pfam" id="PF01243">
    <property type="entry name" value="PNPOx_N"/>
    <property type="match status" value="1"/>
</dbReference>
<dbReference type="InterPro" id="IPR012349">
    <property type="entry name" value="Split_barrel_FMN-bd"/>
</dbReference>